<evidence type="ECO:0000313" key="1">
    <source>
        <dbReference type="EMBL" id="KKO03573.1"/>
    </source>
</evidence>
<sequence length="169" mass="18755">MHMKMIARRKLLVVALVAVVGLSVVVALKPWSSQRHREFRDQLEAQGLRSRQRQAYDNAVADATANVRDGNVLAATETLETAVFDAMGDGVLPQAGSRLPSFGEMILLGLYRMSSKEGQSAPRMAELDSAMRSAYRDYDPKVCEYYVRRVLLEDTPMPWFGDVGGSSED</sequence>
<dbReference type="AlphaFoldDB" id="A0A0F9VUF8"/>
<organism evidence="1">
    <name type="scientific">marine sediment metagenome</name>
    <dbReference type="NCBI Taxonomy" id="412755"/>
    <lineage>
        <taxon>unclassified sequences</taxon>
        <taxon>metagenomes</taxon>
        <taxon>ecological metagenomes</taxon>
    </lineage>
</organism>
<reference evidence="1" key="1">
    <citation type="journal article" date="2015" name="Nature">
        <title>Complex archaea that bridge the gap between prokaryotes and eukaryotes.</title>
        <authorList>
            <person name="Spang A."/>
            <person name="Saw J.H."/>
            <person name="Jorgensen S.L."/>
            <person name="Zaremba-Niedzwiedzka K."/>
            <person name="Martijn J."/>
            <person name="Lind A.E."/>
            <person name="van Eijk R."/>
            <person name="Schleper C."/>
            <person name="Guy L."/>
            <person name="Ettema T.J."/>
        </authorList>
    </citation>
    <scope>NUCLEOTIDE SEQUENCE</scope>
</reference>
<gene>
    <name evidence="1" type="ORF">LCGC14_0095000</name>
</gene>
<proteinExistence type="predicted"/>
<name>A0A0F9VUF8_9ZZZZ</name>
<accession>A0A0F9VUF8</accession>
<protein>
    <submittedName>
        <fullName evidence="1">Uncharacterized protein</fullName>
    </submittedName>
</protein>
<comment type="caution">
    <text evidence="1">The sequence shown here is derived from an EMBL/GenBank/DDBJ whole genome shotgun (WGS) entry which is preliminary data.</text>
</comment>
<dbReference type="EMBL" id="LAZR01000026">
    <property type="protein sequence ID" value="KKO03573.1"/>
    <property type="molecule type" value="Genomic_DNA"/>
</dbReference>